<sequence>MIPFRNTWPYETVLNDVYVSQCPYCSAENVLIPLRKQELHFIHEGRKKLLVFPCCNNKTTLIDVDLDYLLADQPLRKK</sequence>
<accession>A0A6B8RGD5</accession>
<dbReference type="AlphaFoldDB" id="A0A6B8RGD5"/>
<dbReference type="KEGG" id="ppsc:EHS13_07780"/>
<dbReference type="RefSeq" id="WP_155699793.1">
    <property type="nucleotide sequence ID" value="NZ_CP034235.1"/>
</dbReference>
<gene>
    <name evidence="1" type="ORF">EHS13_07780</name>
</gene>
<evidence type="ECO:0000313" key="1">
    <source>
        <dbReference type="EMBL" id="QGQ94784.1"/>
    </source>
</evidence>
<dbReference type="Proteomes" id="UP000426246">
    <property type="component" value="Chromosome"/>
</dbReference>
<dbReference type="OrthoDB" id="2889126at2"/>
<protein>
    <submittedName>
        <fullName evidence="1">Uncharacterized protein</fullName>
    </submittedName>
</protein>
<keyword evidence="2" id="KW-1185">Reference proteome</keyword>
<dbReference type="EMBL" id="CP034235">
    <property type="protein sequence ID" value="QGQ94784.1"/>
    <property type="molecule type" value="Genomic_DNA"/>
</dbReference>
<proteinExistence type="predicted"/>
<name>A0A6B8RGD5_9BACL</name>
<reference evidence="2" key="1">
    <citation type="submission" date="2018-11" db="EMBL/GenBank/DDBJ databases">
        <title>Complete genome sequence of Paenibacillus sp. ML311-T8.</title>
        <authorList>
            <person name="Nam Y.-D."/>
            <person name="Kang J."/>
            <person name="Chung W.-H."/>
            <person name="Park Y.S."/>
        </authorList>
    </citation>
    <scope>NUCLEOTIDE SEQUENCE [LARGE SCALE GENOMIC DNA]</scope>
    <source>
        <strain evidence="2">ML311-T8</strain>
    </source>
</reference>
<organism evidence="1 2">
    <name type="scientific">Paenibacillus psychroresistens</name>
    <dbReference type="NCBI Taxonomy" id="1778678"/>
    <lineage>
        <taxon>Bacteria</taxon>
        <taxon>Bacillati</taxon>
        <taxon>Bacillota</taxon>
        <taxon>Bacilli</taxon>
        <taxon>Bacillales</taxon>
        <taxon>Paenibacillaceae</taxon>
        <taxon>Paenibacillus</taxon>
    </lineage>
</organism>
<evidence type="ECO:0000313" key="2">
    <source>
        <dbReference type="Proteomes" id="UP000426246"/>
    </source>
</evidence>